<dbReference type="AlphaFoldDB" id="A0A381UJF5"/>
<sequence>MSINFDNMDDRMGYLNEKMDDLLDGINEQYGKALFDELIVRLKNTVVDFNEELKGMTNQLKSSTDKRSQLIEKIKLSIDDDSEEEVIEEPETEPAARELTEWEKRLESLENNR</sequence>
<reference evidence="2" key="1">
    <citation type="submission" date="2018-05" db="EMBL/GenBank/DDBJ databases">
        <authorList>
            <person name="Lanie J.A."/>
            <person name="Ng W.-L."/>
            <person name="Kazmierczak K.M."/>
            <person name="Andrzejewski T.M."/>
            <person name="Davidsen T.M."/>
            <person name="Wayne K.J."/>
            <person name="Tettelin H."/>
            <person name="Glass J.I."/>
            <person name="Rusch D."/>
            <person name="Podicherti R."/>
            <person name="Tsui H.-C.T."/>
            <person name="Winkler M.E."/>
        </authorList>
    </citation>
    <scope>NUCLEOTIDE SEQUENCE</scope>
</reference>
<accession>A0A381UJF5</accession>
<organism evidence="2">
    <name type="scientific">marine metagenome</name>
    <dbReference type="NCBI Taxonomy" id="408172"/>
    <lineage>
        <taxon>unclassified sequences</taxon>
        <taxon>metagenomes</taxon>
        <taxon>ecological metagenomes</taxon>
    </lineage>
</organism>
<name>A0A381UJF5_9ZZZZ</name>
<proteinExistence type="predicted"/>
<feature type="region of interest" description="Disordered" evidence="1">
    <location>
        <begin position="81"/>
        <end position="101"/>
    </location>
</feature>
<evidence type="ECO:0000256" key="1">
    <source>
        <dbReference type="SAM" id="MobiDB-lite"/>
    </source>
</evidence>
<protein>
    <submittedName>
        <fullName evidence="2">Uncharacterized protein</fullName>
    </submittedName>
</protein>
<gene>
    <name evidence="2" type="ORF">METZ01_LOCUS81114</name>
</gene>
<feature type="compositionally biased region" description="Acidic residues" evidence="1">
    <location>
        <begin position="81"/>
        <end position="92"/>
    </location>
</feature>
<evidence type="ECO:0000313" key="2">
    <source>
        <dbReference type="EMBL" id="SVA28260.1"/>
    </source>
</evidence>
<dbReference type="EMBL" id="UINC01006560">
    <property type="protein sequence ID" value="SVA28260.1"/>
    <property type="molecule type" value="Genomic_DNA"/>
</dbReference>